<gene>
    <name evidence="1" type="ORF">CIB84_002517</name>
</gene>
<keyword evidence="2" id="KW-1185">Reference proteome</keyword>
<proteinExistence type="predicted"/>
<dbReference type="PANTHER" id="PTHR22762">
    <property type="entry name" value="ALPHA-GLUCOSIDASE"/>
    <property type="match status" value="1"/>
</dbReference>
<feature type="non-terminal residue" evidence="1">
    <location>
        <position position="1"/>
    </location>
</feature>
<reference evidence="1 2" key="1">
    <citation type="submission" date="2018-01" db="EMBL/GenBank/DDBJ databases">
        <title>Comparison of the Chinese Bamboo Partridge and Red Junglefowl genome sequences highlights the importance of demography in genome evolution.</title>
        <authorList>
            <person name="Tiley G.P."/>
            <person name="Kimball R.T."/>
            <person name="Braun E.L."/>
            <person name="Burleigh J.G."/>
        </authorList>
    </citation>
    <scope>NUCLEOTIDE SEQUENCE [LARGE SCALE GENOMIC DNA]</scope>
    <source>
        <strain evidence="1">RTK389</strain>
        <tissue evidence="1">Blood</tissue>
    </source>
</reference>
<dbReference type="Gene3D" id="2.60.40.1760">
    <property type="entry name" value="glycosyl hydrolase (family 31)"/>
    <property type="match status" value="1"/>
</dbReference>
<dbReference type="EMBL" id="PPHD01002977">
    <property type="protein sequence ID" value="POI33731.1"/>
    <property type="molecule type" value="Genomic_DNA"/>
</dbReference>
<dbReference type="InterPro" id="IPR011013">
    <property type="entry name" value="Gal_mutarotase_sf_dom"/>
</dbReference>
<evidence type="ECO:0000313" key="2">
    <source>
        <dbReference type="Proteomes" id="UP000237246"/>
    </source>
</evidence>
<name>A0A2P4TBK0_BAMTH</name>
<protein>
    <submittedName>
        <fullName evidence="1">Uncharacterized protein</fullName>
    </submittedName>
</protein>
<evidence type="ECO:0000313" key="1">
    <source>
        <dbReference type="EMBL" id="POI33731.1"/>
    </source>
</evidence>
<dbReference type="Proteomes" id="UP000237246">
    <property type="component" value="Unassembled WGS sequence"/>
</dbReference>
<dbReference type="PANTHER" id="PTHR22762:SF133">
    <property type="entry name" value="P-TYPE DOMAIN-CONTAINING PROTEIN"/>
    <property type="match status" value="1"/>
</dbReference>
<sequence length="156" mass="17902">FEATLRRLSSPSLFGKDINTVLLTGEYQTANRFRFKITDPTTQRFEVPHEHVGSFSGPAASNLNYRVEVRSNPFGIVVTRVSNGKVLFDTTIGPLQYADQFLQLSIKLPSSNIYGVGEHVHKQYRHDLNWKTWPLFSRDVGPSEVRTYFFCEQLFL</sequence>
<dbReference type="SUPFAM" id="SSF74650">
    <property type="entry name" value="Galactose mutarotase-like"/>
    <property type="match status" value="1"/>
</dbReference>
<comment type="caution">
    <text evidence="1">The sequence shown here is derived from an EMBL/GenBank/DDBJ whole genome shotgun (WGS) entry which is preliminary data.</text>
</comment>
<dbReference type="GO" id="GO:0004558">
    <property type="term" value="F:alpha-1,4-glucosidase activity"/>
    <property type="evidence" value="ECO:0007669"/>
    <property type="project" value="TreeGrafter"/>
</dbReference>
<dbReference type="AlphaFoldDB" id="A0A2P4TBK0"/>
<dbReference type="GO" id="GO:0005975">
    <property type="term" value="P:carbohydrate metabolic process"/>
    <property type="evidence" value="ECO:0007669"/>
    <property type="project" value="InterPro"/>
</dbReference>
<accession>A0A2P4TBK0</accession>
<organism evidence="1 2">
    <name type="scientific">Bambusicola thoracicus</name>
    <name type="common">Chinese bamboo-partridge</name>
    <name type="synonym">Perdix thoracica</name>
    <dbReference type="NCBI Taxonomy" id="9083"/>
    <lineage>
        <taxon>Eukaryota</taxon>
        <taxon>Metazoa</taxon>
        <taxon>Chordata</taxon>
        <taxon>Craniata</taxon>
        <taxon>Vertebrata</taxon>
        <taxon>Euteleostomi</taxon>
        <taxon>Archelosauria</taxon>
        <taxon>Archosauria</taxon>
        <taxon>Dinosauria</taxon>
        <taxon>Saurischia</taxon>
        <taxon>Theropoda</taxon>
        <taxon>Coelurosauria</taxon>
        <taxon>Aves</taxon>
        <taxon>Neognathae</taxon>
        <taxon>Galloanserae</taxon>
        <taxon>Galliformes</taxon>
        <taxon>Phasianidae</taxon>
        <taxon>Perdicinae</taxon>
        <taxon>Bambusicola</taxon>
    </lineage>
</organism>
<dbReference type="OrthoDB" id="5839090at2759"/>
<dbReference type="GO" id="GO:0030246">
    <property type="term" value="F:carbohydrate binding"/>
    <property type="evidence" value="ECO:0007669"/>
    <property type="project" value="InterPro"/>
</dbReference>